<dbReference type="RefSeq" id="WP_188993049.1">
    <property type="nucleotide sequence ID" value="NZ_BMHP01000002.1"/>
</dbReference>
<feature type="transmembrane region" description="Helical" evidence="1">
    <location>
        <begin position="60"/>
        <end position="85"/>
    </location>
</feature>
<dbReference type="EMBL" id="BMHP01000002">
    <property type="protein sequence ID" value="GGD72869.1"/>
    <property type="molecule type" value="Genomic_DNA"/>
</dbReference>
<keyword evidence="1" id="KW-0812">Transmembrane</keyword>
<feature type="transmembrane region" description="Helical" evidence="1">
    <location>
        <begin position="229"/>
        <end position="248"/>
    </location>
</feature>
<evidence type="ECO:0000256" key="1">
    <source>
        <dbReference type="SAM" id="Phobius"/>
    </source>
</evidence>
<reference evidence="2" key="1">
    <citation type="journal article" date="2014" name="Int. J. Syst. Evol. Microbiol.">
        <title>Complete genome sequence of Corynebacterium casei LMG S-19264T (=DSM 44701T), isolated from a smear-ripened cheese.</title>
        <authorList>
            <consortium name="US DOE Joint Genome Institute (JGI-PGF)"/>
            <person name="Walter F."/>
            <person name="Albersmeier A."/>
            <person name="Kalinowski J."/>
            <person name="Ruckert C."/>
        </authorList>
    </citation>
    <scope>NUCLEOTIDE SEQUENCE</scope>
    <source>
        <strain evidence="2">CGMCC 1.15178</strain>
    </source>
</reference>
<proteinExistence type="predicted"/>
<keyword evidence="3" id="KW-1185">Reference proteome</keyword>
<comment type="caution">
    <text evidence="2">The sequence shown here is derived from an EMBL/GenBank/DDBJ whole genome shotgun (WGS) entry which is preliminary data.</text>
</comment>
<organism evidence="2 3">
    <name type="scientific">Paenibacillus nasutitermitis</name>
    <dbReference type="NCBI Taxonomy" id="1652958"/>
    <lineage>
        <taxon>Bacteria</taxon>
        <taxon>Bacillati</taxon>
        <taxon>Bacillota</taxon>
        <taxon>Bacilli</taxon>
        <taxon>Bacillales</taxon>
        <taxon>Paenibacillaceae</taxon>
        <taxon>Paenibacillus</taxon>
    </lineage>
</organism>
<accession>A0A917DW22</accession>
<feature type="transmembrane region" description="Helical" evidence="1">
    <location>
        <begin position="21"/>
        <end position="40"/>
    </location>
</feature>
<dbReference type="Pfam" id="PF12730">
    <property type="entry name" value="ABC2_membrane_4"/>
    <property type="match status" value="1"/>
</dbReference>
<keyword evidence="1" id="KW-0472">Membrane</keyword>
<evidence type="ECO:0000313" key="2">
    <source>
        <dbReference type="EMBL" id="GGD72869.1"/>
    </source>
</evidence>
<evidence type="ECO:0000313" key="3">
    <source>
        <dbReference type="Proteomes" id="UP000612456"/>
    </source>
</evidence>
<protein>
    <submittedName>
        <fullName evidence="2">Uncharacterized protein</fullName>
    </submittedName>
</protein>
<dbReference type="Proteomes" id="UP000612456">
    <property type="component" value="Unassembled WGS sequence"/>
</dbReference>
<gene>
    <name evidence="2" type="ORF">GCM10010911_33390</name>
</gene>
<dbReference type="AlphaFoldDB" id="A0A917DW22"/>
<sequence length="257" mass="29365">MGAVINILKMDFHRFKTNKMLYVLLLIFFAFQTFGIYMLKKYEQPGESGGMPISSMNESQFIQVMMSQTPLWMLIYIAVFSVYFYMSEHNSGFYKNYISMKNARKYSVISKILISGLFTLLMFIVMIVADMIGRSIFFNNVTIGDSIYFAKLLIGQFLLHWAFSIVILCISIISKSLIASIVIGFVLSLNVFGMIVTVLESIIDDVHLSSFLIVNTILSARDFDNINDLVHVASVSIVFILIFSFIAIRYKIKEDLK</sequence>
<feature type="transmembrane region" description="Helical" evidence="1">
    <location>
        <begin position="106"/>
        <end position="128"/>
    </location>
</feature>
<keyword evidence="1" id="KW-1133">Transmembrane helix</keyword>
<feature type="transmembrane region" description="Helical" evidence="1">
    <location>
        <begin position="148"/>
        <end position="170"/>
    </location>
</feature>
<reference evidence="2" key="2">
    <citation type="submission" date="2020-09" db="EMBL/GenBank/DDBJ databases">
        <authorList>
            <person name="Sun Q."/>
            <person name="Zhou Y."/>
        </authorList>
    </citation>
    <scope>NUCLEOTIDE SEQUENCE</scope>
    <source>
        <strain evidence="2">CGMCC 1.15178</strain>
    </source>
</reference>
<feature type="transmembrane region" description="Helical" evidence="1">
    <location>
        <begin position="177"/>
        <end position="199"/>
    </location>
</feature>
<name>A0A917DW22_9BACL</name>